<reference evidence="3 4" key="1">
    <citation type="journal article" date="2019" name="Sci. Rep.">
        <title>Orb-weaving spider Araneus ventricosus genome elucidates the spidroin gene catalogue.</title>
        <authorList>
            <person name="Kono N."/>
            <person name="Nakamura H."/>
            <person name="Ohtoshi R."/>
            <person name="Moran D.A.P."/>
            <person name="Shinohara A."/>
            <person name="Yoshida Y."/>
            <person name="Fujiwara M."/>
            <person name="Mori M."/>
            <person name="Tomita M."/>
            <person name="Arakawa K."/>
        </authorList>
    </citation>
    <scope>NUCLEOTIDE SEQUENCE [LARGE SCALE GENOMIC DNA]</scope>
</reference>
<dbReference type="Gene3D" id="1.10.340.70">
    <property type="match status" value="1"/>
</dbReference>
<evidence type="ECO:0000313" key="4">
    <source>
        <dbReference type="Proteomes" id="UP000499080"/>
    </source>
</evidence>
<dbReference type="InterPro" id="IPR036397">
    <property type="entry name" value="RNaseH_sf"/>
</dbReference>
<protein>
    <recommendedName>
        <fullName evidence="1">RNA-directed DNA polymerase</fullName>
        <ecNumber evidence="1">2.7.7.49</ecNumber>
    </recommendedName>
</protein>
<dbReference type="FunFam" id="3.30.420.10:FF:000032">
    <property type="entry name" value="Retrovirus-related Pol polyprotein from transposon 297-like Protein"/>
    <property type="match status" value="1"/>
</dbReference>
<evidence type="ECO:0000259" key="2">
    <source>
        <dbReference type="PROSITE" id="PS50994"/>
    </source>
</evidence>
<dbReference type="EC" id="2.7.7.49" evidence="1"/>
<dbReference type="PANTHER" id="PTHR37984">
    <property type="entry name" value="PROTEIN CBG26694"/>
    <property type="match status" value="1"/>
</dbReference>
<dbReference type="Gene3D" id="3.30.420.10">
    <property type="entry name" value="Ribonuclease H-like superfamily/Ribonuclease H"/>
    <property type="match status" value="1"/>
</dbReference>
<dbReference type="PROSITE" id="PS50994">
    <property type="entry name" value="INTEGRASE"/>
    <property type="match status" value="1"/>
</dbReference>
<dbReference type="Pfam" id="PF00665">
    <property type="entry name" value="rve"/>
    <property type="match status" value="1"/>
</dbReference>
<sequence length="405" mass="46104">MLCHLNAVQTRRQRQLKEQSKTPEPEAQLEIFHDEKSDEDFLLESRASFPPPAIIEDAALSLIKVDSVTFGSSQRSCPDLQPLFANAREAPSNSKENFVLEKDLLFKKSCDKVGQERLLLVVPAEFRENIKTMIHEGTSAHLGITKTKDRLNRYFFWPNCYKDVENFVRTCDSCQRAGKPGDKKKAPLKIVPIISEVFSKINVDACGPLPVTSSGNKYIITAMCLSSKYPDAIAVPNIESTSVVDALLQIFSRMGFPKELQCDQGSSFISTLTTEFLERFGVKVTHSSVYHPQSNPIERFHRTLKRILRVLCLEEAPDWEKCIHPALFALRTVTHESIGFSPAELVHGKYLRTPETLLYEKWAKIEEEECPVVQYVFSLINRLKRCQKLAEEKMKEAQVKRKNLV</sequence>
<dbReference type="SUPFAM" id="SSF53098">
    <property type="entry name" value="Ribonuclease H-like"/>
    <property type="match status" value="1"/>
</dbReference>
<dbReference type="Proteomes" id="UP000499080">
    <property type="component" value="Unassembled WGS sequence"/>
</dbReference>
<gene>
    <name evidence="3" type="primary">POL_409</name>
    <name evidence="3" type="ORF">AVEN_200913_1</name>
</gene>
<dbReference type="Pfam" id="PF17921">
    <property type="entry name" value="Integrase_H2C2"/>
    <property type="match status" value="1"/>
</dbReference>
<dbReference type="InterPro" id="IPR001584">
    <property type="entry name" value="Integrase_cat-core"/>
</dbReference>
<dbReference type="GO" id="GO:0015074">
    <property type="term" value="P:DNA integration"/>
    <property type="evidence" value="ECO:0007669"/>
    <property type="project" value="InterPro"/>
</dbReference>
<comment type="caution">
    <text evidence="3">The sequence shown here is derived from an EMBL/GenBank/DDBJ whole genome shotgun (WGS) entry which is preliminary data.</text>
</comment>
<dbReference type="EMBL" id="BGPR01102476">
    <property type="protein sequence ID" value="GBM63227.1"/>
    <property type="molecule type" value="Genomic_DNA"/>
</dbReference>
<dbReference type="InterPro" id="IPR050951">
    <property type="entry name" value="Retrovirus_Pol_polyprotein"/>
</dbReference>
<dbReference type="GO" id="GO:0003676">
    <property type="term" value="F:nucleic acid binding"/>
    <property type="evidence" value="ECO:0007669"/>
    <property type="project" value="InterPro"/>
</dbReference>
<dbReference type="GO" id="GO:0003964">
    <property type="term" value="F:RNA-directed DNA polymerase activity"/>
    <property type="evidence" value="ECO:0007669"/>
    <property type="project" value="UniProtKB-EC"/>
</dbReference>
<feature type="domain" description="Integrase catalytic" evidence="2">
    <location>
        <begin position="188"/>
        <end position="350"/>
    </location>
</feature>
<dbReference type="InterPro" id="IPR041588">
    <property type="entry name" value="Integrase_H2C2"/>
</dbReference>
<organism evidence="3 4">
    <name type="scientific">Araneus ventricosus</name>
    <name type="common">Orbweaver spider</name>
    <name type="synonym">Epeira ventricosa</name>
    <dbReference type="NCBI Taxonomy" id="182803"/>
    <lineage>
        <taxon>Eukaryota</taxon>
        <taxon>Metazoa</taxon>
        <taxon>Ecdysozoa</taxon>
        <taxon>Arthropoda</taxon>
        <taxon>Chelicerata</taxon>
        <taxon>Arachnida</taxon>
        <taxon>Araneae</taxon>
        <taxon>Araneomorphae</taxon>
        <taxon>Entelegynae</taxon>
        <taxon>Araneoidea</taxon>
        <taxon>Araneidae</taxon>
        <taxon>Araneus</taxon>
    </lineage>
</organism>
<dbReference type="FunFam" id="1.10.340.70:FF:000001">
    <property type="entry name" value="Retrovirus-related Pol polyprotein from transposon gypsy-like Protein"/>
    <property type="match status" value="1"/>
</dbReference>
<accession>A0A4Y2HD50</accession>
<dbReference type="InterPro" id="IPR012337">
    <property type="entry name" value="RNaseH-like_sf"/>
</dbReference>
<proteinExistence type="predicted"/>
<dbReference type="AlphaFoldDB" id="A0A4Y2HD50"/>
<name>A0A4Y2HD50_ARAVE</name>
<keyword evidence="4" id="KW-1185">Reference proteome</keyword>
<dbReference type="PANTHER" id="PTHR37984:SF15">
    <property type="entry name" value="INTEGRASE CATALYTIC DOMAIN-CONTAINING PROTEIN"/>
    <property type="match status" value="1"/>
</dbReference>
<dbReference type="OrthoDB" id="6430750at2759"/>
<evidence type="ECO:0000256" key="1">
    <source>
        <dbReference type="ARBA" id="ARBA00012493"/>
    </source>
</evidence>
<evidence type="ECO:0000313" key="3">
    <source>
        <dbReference type="EMBL" id="GBM63227.1"/>
    </source>
</evidence>